<feature type="compositionally biased region" description="Polar residues" evidence="1">
    <location>
        <begin position="222"/>
        <end position="237"/>
    </location>
</feature>
<accession>A0AB34JGX8</accession>
<keyword evidence="3" id="KW-1185">Reference proteome</keyword>
<evidence type="ECO:0000256" key="1">
    <source>
        <dbReference type="SAM" id="MobiDB-lite"/>
    </source>
</evidence>
<feature type="region of interest" description="Disordered" evidence="1">
    <location>
        <begin position="154"/>
        <end position="242"/>
    </location>
</feature>
<dbReference type="AlphaFoldDB" id="A0AB34JGX8"/>
<evidence type="ECO:0000313" key="3">
    <source>
        <dbReference type="Proteomes" id="UP001515480"/>
    </source>
</evidence>
<feature type="region of interest" description="Disordered" evidence="1">
    <location>
        <begin position="600"/>
        <end position="622"/>
    </location>
</feature>
<comment type="caution">
    <text evidence="2">The sequence shown here is derived from an EMBL/GenBank/DDBJ whole genome shotgun (WGS) entry which is preliminary data.</text>
</comment>
<reference evidence="2 3" key="1">
    <citation type="journal article" date="2024" name="Science">
        <title>Giant polyketide synthase enzymes in the biosynthesis of giant marine polyether toxins.</title>
        <authorList>
            <person name="Fallon T.R."/>
            <person name="Shende V.V."/>
            <person name="Wierzbicki I.H."/>
            <person name="Pendleton A.L."/>
            <person name="Watervoot N.F."/>
            <person name="Auber R.P."/>
            <person name="Gonzalez D.J."/>
            <person name="Wisecaver J.H."/>
            <person name="Moore B.S."/>
        </authorList>
    </citation>
    <scope>NUCLEOTIDE SEQUENCE [LARGE SCALE GENOMIC DNA]</scope>
    <source>
        <strain evidence="2 3">12B1</strain>
    </source>
</reference>
<protein>
    <submittedName>
        <fullName evidence="2">Uncharacterized protein</fullName>
    </submittedName>
</protein>
<gene>
    <name evidence="2" type="ORF">AB1Y20_022683</name>
</gene>
<feature type="compositionally biased region" description="Basic and acidic residues" evidence="1">
    <location>
        <begin position="155"/>
        <end position="170"/>
    </location>
</feature>
<organism evidence="2 3">
    <name type="scientific">Prymnesium parvum</name>
    <name type="common">Toxic golden alga</name>
    <dbReference type="NCBI Taxonomy" id="97485"/>
    <lineage>
        <taxon>Eukaryota</taxon>
        <taxon>Haptista</taxon>
        <taxon>Haptophyta</taxon>
        <taxon>Prymnesiophyceae</taxon>
        <taxon>Prymnesiales</taxon>
        <taxon>Prymnesiaceae</taxon>
        <taxon>Prymnesium</taxon>
    </lineage>
</organism>
<dbReference type="EMBL" id="JBGBPQ010000008">
    <property type="protein sequence ID" value="KAL1521129.1"/>
    <property type="molecule type" value="Genomic_DNA"/>
</dbReference>
<proteinExistence type="predicted"/>
<evidence type="ECO:0000313" key="2">
    <source>
        <dbReference type="EMBL" id="KAL1521129.1"/>
    </source>
</evidence>
<name>A0AB34JGX8_PRYPA</name>
<dbReference type="Proteomes" id="UP001515480">
    <property type="component" value="Unassembled WGS sequence"/>
</dbReference>
<sequence length="922" mass="105090">MRRSITPPQPSFDLLQPSESFCAPLTTTHPHPHAAISAFPLCTTASNIIVTSSKASSSASTLYHPFTPRLIPMLPLAPIRPEATRALTPSLIPQVVEGGGSSMGGGGQGRNRPWRDEGSHGKGYGGARYSGGHPDRRHDSIRYSHWRHHPYAGASRRDHWQHDDTRRDAARPAPPSMGNYDGSRGYDRGMSAPRSPANGTPHEVPPPFPSAREADADEEHSLQQPAASMVASPTYSNDSDEDDLDVEQAVGKLRDVLVKLIPFLKEQEKSPAGILCPFTMRGLAHIFKSGHVSQSTYRAMARHFEWPRDPRATLQPQKVKCHAKPMRDLRALHMHACKCSPSIEVTELLEDDETSGDQLCHRVLDEILGPHSLYTRPDMAASYSARKPQEFSETMSWPPVLVLDKCTRDLSSGTLLKAKYSDWGATHFFNEYDARGFTGKAVLCFDCKPGKALADSYEQAKLLKENLSSQRVAEVGSVRWLTKTEMDTWSRTPKSWANKFYEWAKHVDLDFVNKADHEEGLRQAAQLKMEQVERIAYQSSHEAAARMREIEEAKTKTNSIRLGYEKKVAEMEADFMKNLSEQEARSKLFEQKLKQLDEQAKGERELMRKVQERSKREQAALKKEMEEKLRRVTQQEAEECRNEYEQKIREKEQSLQDKNIQYQEMLARLKEERDKANLEAEQIKQEAEEAKEDAVHVTKIHLESTRVMPLNHLFLRVQGLLFRDFSDELDRGHFIRSVGLVDVGYMQHLGLSVSDAEMAVHMWIGNFLRHGNAEPEDESGLPLFEPYKIFPIYKDPENGDRSYQVKEDHPFVVAFRKRYKKKNPLTQRTQAAEMLEYMKVMFSEYQNSQPPADGYQRVITNCCQLVQCYKEGRCSGKFPQGTFLTPRLYRDDPNAFCHPVDHVVCTPEQHFDLWLQLTQRTG</sequence>
<feature type="compositionally biased region" description="Gly residues" evidence="1">
    <location>
        <begin position="97"/>
        <end position="109"/>
    </location>
</feature>
<feature type="region of interest" description="Disordered" evidence="1">
    <location>
        <begin position="97"/>
        <end position="136"/>
    </location>
</feature>